<dbReference type="Gene3D" id="3.40.50.300">
    <property type="entry name" value="P-loop containing nucleotide triphosphate hydrolases"/>
    <property type="match status" value="1"/>
</dbReference>
<dbReference type="PANTHER" id="PTHR23077">
    <property type="entry name" value="AAA-FAMILY ATPASE"/>
    <property type="match status" value="1"/>
</dbReference>
<dbReference type="InterPro" id="IPR027417">
    <property type="entry name" value="P-loop_NTPase"/>
</dbReference>
<dbReference type="EMBL" id="JAYWIO010000005">
    <property type="protein sequence ID" value="KAK7259197.1"/>
    <property type="molecule type" value="Genomic_DNA"/>
</dbReference>
<dbReference type="GO" id="GO:0016887">
    <property type="term" value="F:ATP hydrolysis activity"/>
    <property type="evidence" value="ECO:0007669"/>
    <property type="project" value="TreeGrafter"/>
</dbReference>
<dbReference type="GO" id="GO:0005829">
    <property type="term" value="C:cytosol"/>
    <property type="evidence" value="ECO:0007669"/>
    <property type="project" value="TreeGrafter"/>
</dbReference>
<name>A0AAN9EKZ9_CROPI</name>
<evidence type="ECO:0000313" key="3">
    <source>
        <dbReference type="Proteomes" id="UP001372338"/>
    </source>
</evidence>
<evidence type="ECO:0000313" key="2">
    <source>
        <dbReference type="EMBL" id="KAK7259197.1"/>
    </source>
</evidence>
<dbReference type="GO" id="GO:0016558">
    <property type="term" value="P:protein import into peroxisome matrix"/>
    <property type="evidence" value="ECO:0007669"/>
    <property type="project" value="TreeGrafter"/>
</dbReference>
<protein>
    <submittedName>
        <fullName evidence="2">Uncharacterized protein</fullName>
    </submittedName>
</protein>
<dbReference type="PANTHER" id="PTHR23077:SF12">
    <property type="entry name" value="PEROXISOMAL ATPASE PEX1"/>
    <property type="match status" value="1"/>
</dbReference>
<dbReference type="GO" id="GO:0005778">
    <property type="term" value="C:peroxisomal membrane"/>
    <property type="evidence" value="ECO:0007669"/>
    <property type="project" value="TreeGrafter"/>
</dbReference>
<gene>
    <name evidence="2" type="ORF">RIF29_24797</name>
</gene>
<proteinExistence type="predicted"/>
<keyword evidence="3" id="KW-1185">Reference proteome</keyword>
<evidence type="ECO:0000256" key="1">
    <source>
        <dbReference type="SAM" id="MobiDB-lite"/>
    </source>
</evidence>
<dbReference type="Proteomes" id="UP001372338">
    <property type="component" value="Unassembled WGS sequence"/>
</dbReference>
<dbReference type="InterPro" id="IPR050168">
    <property type="entry name" value="AAA_ATPase_domain"/>
</dbReference>
<comment type="caution">
    <text evidence="2">The sequence shown here is derived from an EMBL/GenBank/DDBJ whole genome shotgun (WGS) entry which is preliminary data.</text>
</comment>
<reference evidence="2 3" key="1">
    <citation type="submission" date="2024-01" db="EMBL/GenBank/DDBJ databases">
        <title>The genomes of 5 underutilized Papilionoideae crops provide insights into root nodulation and disease resistanc.</title>
        <authorList>
            <person name="Yuan L."/>
        </authorList>
    </citation>
    <scope>NUCLEOTIDE SEQUENCE [LARGE SCALE GENOMIC DNA]</scope>
    <source>
        <strain evidence="2">ZHUSHIDOU_FW_LH</strain>
        <tissue evidence="2">Leaf</tissue>
    </source>
</reference>
<sequence length="244" mass="26774">MMELIKGYEGPVFSVTKDSKDDGEGLSCGGGSPHSSSRRRIDEKGGYVVDMPADDGAAADEWKNSALLPVHVQRIRESSPNLHHGPYLPSAQDLDRLLSEQHSELAAAEAMDSDLVGKFCAKPKGDSDIDEDEPQTQIVDDVDQLISCSMPTFFYEFDSIAPTRGHDNTGVTDRVVNQFLAELDGVEIVTGVYVFSATRFFLLTMQSHRNCSSFQEKRRVRVVVFVAAIVVLSITGKHSMPDCC</sequence>
<dbReference type="AlphaFoldDB" id="A0AAN9EKZ9"/>
<feature type="region of interest" description="Disordered" evidence="1">
    <location>
        <begin position="13"/>
        <end position="43"/>
    </location>
</feature>
<organism evidence="2 3">
    <name type="scientific">Crotalaria pallida</name>
    <name type="common">Smooth rattlebox</name>
    <name type="synonym">Crotalaria striata</name>
    <dbReference type="NCBI Taxonomy" id="3830"/>
    <lineage>
        <taxon>Eukaryota</taxon>
        <taxon>Viridiplantae</taxon>
        <taxon>Streptophyta</taxon>
        <taxon>Embryophyta</taxon>
        <taxon>Tracheophyta</taxon>
        <taxon>Spermatophyta</taxon>
        <taxon>Magnoliopsida</taxon>
        <taxon>eudicotyledons</taxon>
        <taxon>Gunneridae</taxon>
        <taxon>Pentapetalae</taxon>
        <taxon>rosids</taxon>
        <taxon>fabids</taxon>
        <taxon>Fabales</taxon>
        <taxon>Fabaceae</taxon>
        <taxon>Papilionoideae</taxon>
        <taxon>50 kb inversion clade</taxon>
        <taxon>genistoids sensu lato</taxon>
        <taxon>core genistoids</taxon>
        <taxon>Crotalarieae</taxon>
        <taxon>Crotalaria</taxon>
    </lineage>
</organism>
<accession>A0AAN9EKZ9</accession>